<dbReference type="Proteomes" id="UP000007564">
    <property type="component" value="Chromosome"/>
</dbReference>
<dbReference type="OrthoDB" id="8001925at2"/>
<evidence type="ECO:0000256" key="1">
    <source>
        <dbReference type="SAM" id="MobiDB-lite"/>
    </source>
</evidence>
<feature type="chain" id="PRO_5002189905" evidence="2">
    <location>
        <begin position="25"/>
        <end position="107"/>
    </location>
</feature>
<evidence type="ECO:0000313" key="3">
    <source>
        <dbReference type="EMBL" id="CCJ54922.1"/>
    </source>
</evidence>
<dbReference type="EMBL" id="HE965806">
    <property type="protein sequence ID" value="CCJ54922.1"/>
    <property type="molecule type" value="Genomic_DNA"/>
</dbReference>
<reference evidence="3 4" key="1">
    <citation type="journal article" date="2012" name="BMC Genomics">
        <title>Comparative genomics of the classical Bordetella subspecies: the evolution and exchange of virulence-associated diversity amongst closely related pathogens.</title>
        <authorList>
            <person name="Park J."/>
            <person name="Zhang Y."/>
            <person name="Buboltz A.M."/>
            <person name="Zhang X."/>
            <person name="Schuster S.C."/>
            <person name="Ahuja U."/>
            <person name="Liu M."/>
            <person name="Miller J.F."/>
            <person name="Sebaihia M."/>
            <person name="Bentley S.D."/>
            <person name="Parkhill J."/>
            <person name="Harvill E.T."/>
        </authorList>
    </citation>
    <scope>NUCLEOTIDE SEQUENCE [LARGE SCALE GENOMIC DNA]</scope>
    <source>
        <strain evidence="3 4">253</strain>
    </source>
</reference>
<dbReference type="HOGENOM" id="CLU_129289_0_1_4"/>
<feature type="region of interest" description="Disordered" evidence="1">
    <location>
        <begin position="34"/>
        <end position="53"/>
    </location>
</feature>
<dbReference type="InterPro" id="IPR011690">
    <property type="entry name" value="P_starv_induced_PsiF"/>
</dbReference>
<evidence type="ECO:0000313" key="4">
    <source>
        <dbReference type="Proteomes" id="UP000007564"/>
    </source>
</evidence>
<dbReference type="KEGG" id="bbh:BN112_3005"/>
<dbReference type="AlphaFoldDB" id="A0A0C6P5W7"/>
<protein>
    <submittedName>
        <fullName evidence="3">Phosphate starvation-inducible protein</fullName>
    </submittedName>
</protein>
<evidence type="ECO:0000256" key="2">
    <source>
        <dbReference type="SAM" id="SignalP"/>
    </source>
</evidence>
<name>A0A0C6P5W7_BORBO</name>
<dbReference type="Pfam" id="PF07769">
    <property type="entry name" value="PsiF_repeat"/>
    <property type="match status" value="2"/>
</dbReference>
<organism evidence="3 4">
    <name type="scientific">Bordetella bronchiseptica 253</name>
    <dbReference type="NCBI Taxonomy" id="568707"/>
    <lineage>
        <taxon>Bacteria</taxon>
        <taxon>Pseudomonadati</taxon>
        <taxon>Pseudomonadota</taxon>
        <taxon>Betaproteobacteria</taxon>
        <taxon>Burkholderiales</taxon>
        <taxon>Alcaligenaceae</taxon>
        <taxon>Bordetella</taxon>
    </lineage>
</organism>
<proteinExistence type="predicted"/>
<dbReference type="GeneID" id="93206640"/>
<dbReference type="RefSeq" id="WP_010927455.1">
    <property type="nucleotide sequence ID" value="NC_019382.1"/>
</dbReference>
<feature type="signal peptide" evidence="2">
    <location>
        <begin position="1"/>
        <end position="24"/>
    </location>
</feature>
<keyword evidence="2" id="KW-0732">Signal</keyword>
<feature type="region of interest" description="Disordered" evidence="1">
    <location>
        <begin position="67"/>
        <end position="89"/>
    </location>
</feature>
<sequence length="107" mass="11641">MISRVSKFAACTLVSLFCSTAAWAQASASKELTPQQKRMAECNKSATGKTGDERKAYMSSCLKGEESANKLTPQQQRMKDCNSRASEQALTGEKRKAYMSTCLSGKS</sequence>
<gene>
    <name evidence="3" type="primary">psiF</name>
    <name evidence="3" type="ORF">BN112_3005</name>
</gene>
<accession>A0A0C6P5W7</accession>